<comment type="caution">
    <text evidence="4">The sequence shown here is derived from an EMBL/GenBank/DDBJ whole genome shotgun (WGS) entry which is preliminary data.</text>
</comment>
<evidence type="ECO:0000256" key="3">
    <source>
        <dbReference type="SAM" id="Phobius"/>
    </source>
</evidence>
<evidence type="ECO:0000313" key="5">
    <source>
        <dbReference type="Proteomes" id="UP000823388"/>
    </source>
</evidence>
<dbReference type="PANTHER" id="PTHR31415:SF67">
    <property type="entry name" value="OS04G0114300 PROTEIN"/>
    <property type="match status" value="1"/>
</dbReference>
<dbReference type="AlphaFoldDB" id="A0A8T0SEY7"/>
<keyword evidence="2 3" id="KW-0472">Membrane</keyword>
<feature type="transmembrane region" description="Helical" evidence="3">
    <location>
        <begin position="36"/>
        <end position="55"/>
    </location>
</feature>
<reference evidence="4" key="1">
    <citation type="submission" date="2020-05" db="EMBL/GenBank/DDBJ databases">
        <title>WGS assembly of Panicum virgatum.</title>
        <authorList>
            <person name="Lovell J.T."/>
            <person name="Jenkins J."/>
            <person name="Shu S."/>
            <person name="Juenger T.E."/>
            <person name="Schmutz J."/>
        </authorList>
    </citation>
    <scope>NUCLEOTIDE SEQUENCE</scope>
    <source>
        <strain evidence="4">AP13</strain>
    </source>
</reference>
<accession>A0A8T0SEY7</accession>
<proteinExistence type="predicted"/>
<sequence>MGDGHHHGRCRAGCLCCCICCAKAICNWYAFLAEVALTAVLVAAFGVALPVRTAVTDASLARLDLIDGGGPRNGTAAAVSLAYNLSLTVVHQNRNWAMRAELAAPLDSELRFSGRRFGGARLAGAGRRIAPREAEELRVLAVSPPRGAALVGDGGGGAAAEELARERSAGVLELELRLAGEVRYRPLHVGRSRRLGATCPVRMLMAPAPPTAPRRGTTHLMVFDKVVTCY</sequence>
<dbReference type="GO" id="GO:0009506">
    <property type="term" value="C:plasmodesma"/>
    <property type="evidence" value="ECO:0007669"/>
    <property type="project" value="TreeGrafter"/>
</dbReference>
<keyword evidence="5" id="KW-1185">Reference proteome</keyword>
<organism evidence="4 5">
    <name type="scientific">Panicum virgatum</name>
    <name type="common">Blackwell switchgrass</name>
    <dbReference type="NCBI Taxonomy" id="38727"/>
    <lineage>
        <taxon>Eukaryota</taxon>
        <taxon>Viridiplantae</taxon>
        <taxon>Streptophyta</taxon>
        <taxon>Embryophyta</taxon>
        <taxon>Tracheophyta</taxon>
        <taxon>Spermatophyta</taxon>
        <taxon>Magnoliopsida</taxon>
        <taxon>Liliopsida</taxon>
        <taxon>Poales</taxon>
        <taxon>Poaceae</taxon>
        <taxon>PACMAD clade</taxon>
        <taxon>Panicoideae</taxon>
        <taxon>Panicodae</taxon>
        <taxon>Paniceae</taxon>
        <taxon>Panicinae</taxon>
        <taxon>Panicum</taxon>
        <taxon>Panicum sect. Hiantes</taxon>
    </lineage>
</organism>
<name>A0A8T0SEY7_PANVG</name>
<keyword evidence="3" id="KW-0812">Transmembrane</keyword>
<evidence type="ECO:0000313" key="4">
    <source>
        <dbReference type="EMBL" id="KAG2595483.1"/>
    </source>
</evidence>
<dbReference type="PANTHER" id="PTHR31415">
    <property type="entry name" value="OS05G0367900 PROTEIN"/>
    <property type="match status" value="1"/>
</dbReference>
<evidence type="ECO:0008006" key="6">
    <source>
        <dbReference type="Google" id="ProtNLM"/>
    </source>
</evidence>
<dbReference type="InterPro" id="IPR044839">
    <property type="entry name" value="NDR1-like"/>
</dbReference>
<protein>
    <recommendedName>
        <fullName evidence="6">Late embryogenesis abundant protein LEA-2 subgroup domain-containing protein</fullName>
    </recommendedName>
</protein>
<evidence type="ECO:0000256" key="2">
    <source>
        <dbReference type="ARBA" id="ARBA00023136"/>
    </source>
</evidence>
<dbReference type="GO" id="GO:0005886">
    <property type="term" value="C:plasma membrane"/>
    <property type="evidence" value="ECO:0007669"/>
    <property type="project" value="TreeGrafter"/>
</dbReference>
<keyword evidence="3" id="KW-1133">Transmembrane helix</keyword>
<comment type="subcellular location">
    <subcellularLocation>
        <location evidence="1">Membrane</location>
    </subcellularLocation>
</comment>
<dbReference type="GO" id="GO:0098542">
    <property type="term" value="P:defense response to other organism"/>
    <property type="evidence" value="ECO:0007669"/>
    <property type="project" value="InterPro"/>
</dbReference>
<evidence type="ECO:0000256" key="1">
    <source>
        <dbReference type="ARBA" id="ARBA00004370"/>
    </source>
</evidence>
<gene>
    <name evidence="4" type="ORF">PVAP13_5KG077700</name>
</gene>
<dbReference type="Proteomes" id="UP000823388">
    <property type="component" value="Chromosome 5K"/>
</dbReference>
<dbReference type="EMBL" id="CM029045">
    <property type="protein sequence ID" value="KAG2595483.1"/>
    <property type="molecule type" value="Genomic_DNA"/>
</dbReference>